<protein>
    <submittedName>
        <fullName evidence="2">Uncharacterized protein</fullName>
    </submittedName>
</protein>
<organism evidence="2 5">
    <name type="scientific">Phytophthora rubi</name>
    <dbReference type="NCBI Taxonomy" id="129364"/>
    <lineage>
        <taxon>Eukaryota</taxon>
        <taxon>Sar</taxon>
        <taxon>Stramenopiles</taxon>
        <taxon>Oomycota</taxon>
        <taxon>Peronosporomycetes</taxon>
        <taxon>Peronosporales</taxon>
        <taxon>Peronosporaceae</taxon>
        <taxon>Phytophthora</taxon>
    </lineage>
</organism>
<dbReference type="AlphaFoldDB" id="A0A6A3LRL6"/>
<dbReference type="OrthoDB" id="105783at2759"/>
<evidence type="ECO:0000313" key="4">
    <source>
        <dbReference type="Proteomes" id="UP000429607"/>
    </source>
</evidence>
<evidence type="ECO:0000313" key="3">
    <source>
        <dbReference type="EMBL" id="KAE9035443.1"/>
    </source>
</evidence>
<gene>
    <name evidence="3" type="ORF">PR001_g9300</name>
    <name evidence="2" type="ORF">PR002_g12130</name>
</gene>
<evidence type="ECO:0000256" key="1">
    <source>
        <dbReference type="SAM" id="MobiDB-lite"/>
    </source>
</evidence>
<dbReference type="Proteomes" id="UP000435112">
    <property type="component" value="Unassembled WGS sequence"/>
</dbReference>
<evidence type="ECO:0000313" key="5">
    <source>
        <dbReference type="Proteomes" id="UP000435112"/>
    </source>
</evidence>
<sequence length="926" mass="104184">MLRALHLCRLSAAAARTTWRASRAPSSSSSRAALTVLTRPSSLQNSRRNPVYPATRSFASISSSDASSDLPAAAEASTAAPLSGEQRDHVVALLKARCNALYDDNEAYVTPDEALTLWLRDVQTLQSQFEPTQLRDEVQRAYESGVAIASKQRQFELAAKLTQQMQQLGFRPTERTRQYLTRNVALELVGGPRQTSVDDLRALLSDVADDMWGREIMRIVEREERPLQLKTEKEFALFHKRLIAGIEAQLDEYERTLAPPEGSLELKVKRSAGPYNEALRVYADNGVTFSRMLELMVARDLAVDVETYEALLLGARWNEIPATLSQLLDSKLVDELSSTASDEASEHVRTLWVNAMKAVVHSGTERFSSLSASVYKRDVDQLRKVFVFVDKKLSSAFPKFSFATTVQYDEVYTMRAKAAASCGLIAPVKRILDEYVECAPSGAEGEKPVISKEPFMAALEIFPWSLMDVLMLSREDALARADDRDVASSPRVVEMRSMYERVVRKLTKAENVIEEIKRKFNSEDVKLDEDELRELVNQQNTANIIVEQESRRATALERRLNQARILKANQILIREHLKRGDQTVDYVLNKLVEAGFDEKYDLDVSIKLMEQYMLSARRLDKRLVQRQKHASPHMMSRVFKQVNSISKAVRAGTLDPQDPETREKLVKFFEHAVCAAVRFWRPEETDALVRQQQRLLDTQQLAQREYDQLIFQRVTNLDVRGAHSLLQEMHNAGMKPSQEAIHRIALGLLHQRNASSNGQPYMVDDAEAHTSEETGEEMDEEESTAAAEAALDSELSTLLNASDRDAIEKELELSGALKLEGDDDTLSADSAAVARTLLLGSDAPVTIEDLIGFLQDWYNLYGVVPIGKTVVPVLARLLEANNFPEFRRLLQILEAMEGGLTPATQVWLEKRLDQLGGKTLDDFRLK</sequence>
<feature type="compositionally biased region" description="Low complexity" evidence="1">
    <location>
        <begin position="21"/>
        <end position="33"/>
    </location>
</feature>
<dbReference type="EMBL" id="QXFU01000752">
    <property type="protein sequence ID" value="KAE9021839.1"/>
    <property type="molecule type" value="Genomic_DNA"/>
</dbReference>
<feature type="compositionally biased region" description="Polar residues" evidence="1">
    <location>
        <begin position="38"/>
        <end position="48"/>
    </location>
</feature>
<comment type="caution">
    <text evidence="2">The sequence shown here is derived from an EMBL/GenBank/DDBJ whole genome shotgun (WGS) entry which is preliminary data.</text>
</comment>
<evidence type="ECO:0000313" key="2">
    <source>
        <dbReference type="EMBL" id="KAE9021839.1"/>
    </source>
</evidence>
<dbReference type="Proteomes" id="UP000429607">
    <property type="component" value="Unassembled WGS sequence"/>
</dbReference>
<dbReference type="EMBL" id="QXFV01000511">
    <property type="protein sequence ID" value="KAE9035443.1"/>
    <property type="molecule type" value="Genomic_DNA"/>
</dbReference>
<proteinExistence type="predicted"/>
<feature type="region of interest" description="Disordered" evidence="1">
    <location>
        <begin position="21"/>
        <end position="50"/>
    </location>
</feature>
<reference evidence="4 5" key="1">
    <citation type="submission" date="2018-09" db="EMBL/GenBank/DDBJ databases">
        <title>Genomic investigation of the strawberry pathogen Phytophthora fragariae indicates pathogenicity is determined by transcriptional variation in three key races.</title>
        <authorList>
            <person name="Adams T.M."/>
            <person name="Armitage A.D."/>
            <person name="Sobczyk M.K."/>
            <person name="Bates H.J."/>
            <person name="Dunwell J.M."/>
            <person name="Nellist C.F."/>
            <person name="Harrison R.J."/>
        </authorList>
    </citation>
    <scope>NUCLEOTIDE SEQUENCE [LARGE SCALE GENOMIC DNA]</scope>
    <source>
        <strain evidence="3 4">SCRP249</strain>
        <strain evidence="2 5">SCRP324</strain>
    </source>
</reference>
<name>A0A6A3LRL6_9STRA</name>
<accession>A0A6A3LRL6</accession>